<feature type="non-terminal residue" evidence="6">
    <location>
        <position position="269"/>
    </location>
</feature>
<protein>
    <submittedName>
        <fullName evidence="6">Uncharacterized protein</fullName>
    </submittedName>
</protein>
<dbReference type="EMBL" id="PFCK01000039">
    <property type="protein sequence ID" value="PIR71645.1"/>
    <property type="molecule type" value="Genomic_DNA"/>
</dbReference>
<feature type="domain" description="AAA+ ATPase" evidence="4">
    <location>
        <begin position="39"/>
        <end position="206"/>
    </location>
</feature>
<dbReference type="PANTHER" id="PTHR11638:SF175">
    <property type="entry name" value="ATP-DEPENDENT CLP PROTEASE, ATP-BINDING SUBUNIT CLPC"/>
    <property type="match status" value="1"/>
</dbReference>
<keyword evidence="1" id="KW-0547">Nucleotide-binding</keyword>
<proteinExistence type="predicted"/>
<dbReference type="InterPro" id="IPR003593">
    <property type="entry name" value="AAA+_ATPase"/>
</dbReference>
<organism evidence="6 7">
    <name type="scientific">Candidatus Nealsonbacteria bacterium CG10_big_fil_rev_8_21_14_0_10_37_25</name>
    <dbReference type="NCBI Taxonomy" id="1974711"/>
    <lineage>
        <taxon>Bacteria</taxon>
        <taxon>Candidatus Nealsoniibacteriota</taxon>
    </lineage>
</organism>
<dbReference type="InterPro" id="IPR003959">
    <property type="entry name" value="ATPase_AAA_core"/>
</dbReference>
<gene>
    <name evidence="6" type="ORF">COU43_01445</name>
</gene>
<dbReference type="Pfam" id="PF10431">
    <property type="entry name" value="ClpB_D2-small"/>
    <property type="match status" value="1"/>
</dbReference>
<dbReference type="Proteomes" id="UP000228909">
    <property type="component" value="Unassembled WGS sequence"/>
</dbReference>
<evidence type="ECO:0000313" key="6">
    <source>
        <dbReference type="EMBL" id="PIR71645.1"/>
    </source>
</evidence>
<dbReference type="InterPro" id="IPR050130">
    <property type="entry name" value="ClpA_ClpB"/>
</dbReference>
<keyword evidence="2" id="KW-0067">ATP-binding</keyword>
<dbReference type="SMART" id="SM00382">
    <property type="entry name" value="AAA"/>
    <property type="match status" value="1"/>
</dbReference>
<dbReference type="PANTHER" id="PTHR11638">
    <property type="entry name" value="ATP-DEPENDENT CLP PROTEASE"/>
    <property type="match status" value="1"/>
</dbReference>
<comment type="caution">
    <text evidence="6">The sequence shown here is derived from an EMBL/GenBank/DDBJ whole genome shotgun (WGS) entry which is preliminary data.</text>
</comment>
<dbReference type="SUPFAM" id="SSF52540">
    <property type="entry name" value="P-loop containing nucleoside triphosphate hydrolases"/>
    <property type="match status" value="1"/>
</dbReference>
<dbReference type="SMART" id="SM01086">
    <property type="entry name" value="ClpB_D2-small"/>
    <property type="match status" value="1"/>
</dbReference>
<dbReference type="Gene3D" id="1.10.8.60">
    <property type="match status" value="1"/>
</dbReference>
<evidence type="ECO:0000259" key="4">
    <source>
        <dbReference type="SMART" id="SM00382"/>
    </source>
</evidence>
<dbReference type="GO" id="GO:0016887">
    <property type="term" value="F:ATP hydrolysis activity"/>
    <property type="evidence" value="ECO:0007669"/>
    <property type="project" value="InterPro"/>
</dbReference>
<dbReference type="Pfam" id="PF07724">
    <property type="entry name" value="AAA_2"/>
    <property type="match status" value="1"/>
</dbReference>
<accession>A0A2H0TLH7</accession>
<sequence>MLNLENLIHQRIINQEEAVKDVSAALRRARAQVTIRKGTIGSFLFLGPTGVGKTETSKALAEIYFGSEVRMIRLDMSEFQDVKDIPRLIGSPVQEGLLTTQVREKPFSLILVDEVEKAHPNILNLFLQVLDEGRLTDGLGRKIDFKNTIIIATSNAGYQIILEALSEKVEWQKVKERLLNYCFEKAIFRPEFINRFDAVVVFEPLSKKNLLDIAQLLLQKLKKNLAEKEIEFIITPALKEKIVELSYDPTFGARKMQRVIQDKLGNVLA</sequence>
<evidence type="ECO:0000256" key="2">
    <source>
        <dbReference type="ARBA" id="ARBA00022840"/>
    </source>
</evidence>
<dbReference type="InterPro" id="IPR027417">
    <property type="entry name" value="P-loop_NTPase"/>
</dbReference>
<dbReference type="GO" id="GO:0005737">
    <property type="term" value="C:cytoplasm"/>
    <property type="evidence" value="ECO:0007669"/>
    <property type="project" value="TreeGrafter"/>
</dbReference>
<dbReference type="InterPro" id="IPR019489">
    <property type="entry name" value="Clp_ATPase_C"/>
</dbReference>
<dbReference type="Gene3D" id="3.40.50.300">
    <property type="entry name" value="P-loop containing nucleotide triphosphate hydrolases"/>
    <property type="match status" value="1"/>
</dbReference>
<dbReference type="GO" id="GO:0034605">
    <property type="term" value="P:cellular response to heat"/>
    <property type="evidence" value="ECO:0007669"/>
    <property type="project" value="TreeGrafter"/>
</dbReference>
<evidence type="ECO:0000313" key="7">
    <source>
        <dbReference type="Proteomes" id="UP000228909"/>
    </source>
</evidence>
<dbReference type="AlphaFoldDB" id="A0A2H0TLH7"/>
<dbReference type="PRINTS" id="PR00300">
    <property type="entry name" value="CLPPROTEASEA"/>
</dbReference>
<name>A0A2H0TLH7_9BACT</name>
<feature type="domain" description="Clp ATPase C-terminal" evidence="5">
    <location>
        <begin position="205"/>
        <end position="269"/>
    </location>
</feature>
<evidence type="ECO:0000256" key="1">
    <source>
        <dbReference type="ARBA" id="ARBA00022741"/>
    </source>
</evidence>
<evidence type="ECO:0000256" key="3">
    <source>
        <dbReference type="ARBA" id="ARBA00023186"/>
    </source>
</evidence>
<dbReference type="CDD" id="cd19499">
    <property type="entry name" value="RecA-like_ClpB_Hsp104-like"/>
    <property type="match status" value="1"/>
</dbReference>
<dbReference type="GO" id="GO:0005524">
    <property type="term" value="F:ATP binding"/>
    <property type="evidence" value="ECO:0007669"/>
    <property type="project" value="UniProtKB-KW"/>
</dbReference>
<keyword evidence="3" id="KW-0143">Chaperone</keyword>
<evidence type="ECO:0000259" key="5">
    <source>
        <dbReference type="SMART" id="SM01086"/>
    </source>
</evidence>
<reference evidence="7" key="1">
    <citation type="submission" date="2017-09" db="EMBL/GenBank/DDBJ databases">
        <title>Depth-based differentiation of microbial function through sediment-hosted aquifers and enrichment of novel symbionts in the deep terrestrial subsurface.</title>
        <authorList>
            <person name="Probst A.J."/>
            <person name="Ladd B."/>
            <person name="Jarett J.K."/>
            <person name="Geller-Mcgrath D.E."/>
            <person name="Sieber C.M.K."/>
            <person name="Emerson J.B."/>
            <person name="Anantharaman K."/>
            <person name="Thomas B.C."/>
            <person name="Malmstrom R."/>
            <person name="Stieglmeier M."/>
            <person name="Klingl A."/>
            <person name="Woyke T."/>
            <person name="Ryan C.M."/>
            <person name="Banfield J.F."/>
        </authorList>
    </citation>
    <scope>NUCLEOTIDE SEQUENCE [LARGE SCALE GENOMIC DNA]</scope>
</reference>
<dbReference type="InterPro" id="IPR001270">
    <property type="entry name" value="ClpA/B"/>
</dbReference>